<sequence length="498" mass="52292">MDEVRDPWRALWALIIGFFMILIDTTIVTVANPSIQSALGVDTNAVIWVTSAYLLAYAVPLLITGRLGDRFGPRRMYLIGLAVFTLASLMCGLADVLPGSAIGNLIAARAVQGLGASLMTPQTMAVITRTFPPARRGGAMALWGATAGIAGLLGPLAGGVLVDGPGWEWIFIVNVPIGIVAFIAAWVLVPRLETHAHSFDWVGVALSGVGMFGLVFGLQEGQARDWAPWVWVCIAAGLVLLGIFVWWQTRTRKEPLLPLSLFRDRNFSIANGAIAAVGFTVTSMLIPIMYFLQVVLGLSPTQAALMTAPSALMSLFLARLAGGLTDRVHPRLLAVPGTLMVSASLWLYVSLMRPDAPLPLLLLASLMLGIGSAFMWGPMATTATRNLPPQSAGAGSGVYNSTRQVGSVVGSAAVATLIAGRLAANLGESPEGSFGEPSAGFTLPEALQAPFATAMAQTIMLPATVILVAALLAAFFVAPRHLQREAQPESSVAHPGGP</sequence>
<name>A0ABT8G3Q8_9MICO</name>
<feature type="transmembrane region" description="Helical" evidence="7">
    <location>
        <begin position="140"/>
        <end position="161"/>
    </location>
</feature>
<evidence type="ECO:0000256" key="2">
    <source>
        <dbReference type="ARBA" id="ARBA00022448"/>
    </source>
</evidence>
<evidence type="ECO:0000256" key="5">
    <source>
        <dbReference type="ARBA" id="ARBA00022989"/>
    </source>
</evidence>
<protein>
    <submittedName>
        <fullName evidence="9">DHA2 family efflux MFS transporter permease subunit</fullName>
    </submittedName>
</protein>
<dbReference type="CDD" id="cd17321">
    <property type="entry name" value="MFS_MMR_MDR_like"/>
    <property type="match status" value="1"/>
</dbReference>
<dbReference type="EMBL" id="JAUHPV010000007">
    <property type="protein sequence ID" value="MDN4473765.1"/>
    <property type="molecule type" value="Genomic_DNA"/>
</dbReference>
<dbReference type="PANTHER" id="PTHR42718:SF42">
    <property type="entry name" value="EXPORT PROTEIN"/>
    <property type="match status" value="1"/>
</dbReference>
<keyword evidence="3" id="KW-1003">Cell membrane</keyword>
<feature type="transmembrane region" description="Helical" evidence="7">
    <location>
        <begin position="332"/>
        <end position="351"/>
    </location>
</feature>
<feature type="transmembrane region" description="Helical" evidence="7">
    <location>
        <begin position="357"/>
        <end position="377"/>
    </location>
</feature>
<dbReference type="InterPro" id="IPR004638">
    <property type="entry name" value="EmrB-like"/>
</dbReference>
<dbReference type="NCBIfam" id="TIGR00711">
    <property type="entry name" value="efflux_EmrB"/>
    <property type="match status" value="1"/>
</dbReference>
<dbReference type="InterPro" id="IPR020846">
    <property type="entry name" value="MFS_dom"/>
</dbReference>
<comment type="subcellular location">
    <subcellularLocation>
        <location evidence="1">Cell membrane</location>
        <topology evidence="1">Multi-pass membrane protein</topology>
    </subcellularLocation>
</comment>
<dbReference type="Proteomes" id="UP001172738">
    <property type="component" value="Unassembled WGS sequence"/>
</dbReference>
<proteinExistence type="predicted"/>
<dbReference type="Pfam" id="PF07690">
    <property type="entry name" value="MFS_1"/>
    <property type="match status" value="1"/>
</dbReference>
<evidence type="ECO:0000256" key="1">
    <source>
        <dbReference type="ARBA" id="ARBA00004651"/>
    </source>
</evidence>
<dbReference type="PANTHER" id="PTHR42718">
    <property type="entry name" value="MAJOR FACILITATOR SUPERFAMILY MULTIDRUG TRANSPORTER MFSC"/>
    <property type="match status" value="1"/>
</dbReference>
<feature type="transmembrane region" description="Helical" evidence="7">
    <location>
        <begin position="201"/>
        <end position="220"/>
    </location>
</feature>
<keyword evidence="2" id="KW-0813">Transport</keyword>
<comment type="caution">
    <text evidence="9">The sequence shown here is derived from an EMBL/GenBank/DDBJ whole genome shotgun (WGS) entry which is preliminary data.</text>
</comment>
<evidence type="ECO:0000256" key="3">
    <source>
        <dbReference type="ARBA" id="ARBA00022475"/>
    </source>
</evidence>
<feature type="transmembrane region" description="Helical" evidence="7">
    <location>
        <begin position="45"/>
        <end position="64"/>
    </location>
</feature>
<evidence type="ECO:0000256" key="6">
    <source>
        <dbReference type="ARBA" id="ARBA00023136"/>
    </source>
</evidence>
<evidence type="ECO:0000313" key="10">
    <source>
        <dbReference type="Proteomes" id="UP001172738"/>
    </source>
</evidence>
<feature type="transmembrane region" description="Helical" evidence="7">
    <location>
        <begin position="268"/>
        <end position="291"/>
    </location>
</feature>
<keyword evidence="6 7" id="KW-0472">Membrane</keyword>
<reference evidence="9" key="1">
    <citation type="submission" date="2023-06" db="EMBL/GenBank/DDBJ databases">
        <title>SYSU T00b26.</title>
        <authorList>
            <person name="Gao L."/>
            <person name="Fang B.-Z."/>
            <person name="Li W.-J."/>
        </authorList>
    </citation>
    <scope>NUCLEOTIDE SEQUENCE</scope>
    <source>
        <strain evidence="9">SYSU T00b26</strain>
    </source>
</reference>
<keyword evidence="4 7" id="KW-0812">Transmembrane</keyword>
<evidence type="ECO:0000259" key="8">
    <source>
        <dbReference type="PROSITE" id="PS50850"/>
    </source>
</evidence>
<feature type="domain" description="Major facilitator superfamily (MFS) profile" evidence="8">
    <location>
        <begin position="10"/>
        <end position="481"/>
    </location>
</feature>
<gene>
    <name evidence="9" type="ORF">QQX04_12240</name>
</gene>
<dbReference type="PROSITE" id="PS50850">
    <property type="entry name" value="MFS"/>
    <property type="match status" value="1"/>
</dbReference>
<evidence type="ECO:0000256" key="4">
    <source>
        <dbReference type="ARBA" id="ARBA00022692"/>
    </source>
</evidence>
<evidence type="ECO:0000313" key="9">
    <source>
        <dbReference type="EMBL" id="MDN4473765.1"/>
    </source>
</evidence>
<feature type="transmembrane region" description="Helical" evidence="7">
    <location>
        <begin position="12"/>
        <end position="33"/>
    </location>
</feature>
<dbReference type="Gene3D" id="1.20.1250.20">
    <property type="entry name" value="MFS general substrate transporter like domains"/>
    <property type="match status" value="1"/>
</dbReference>
<dbReference type="InterPro" id="IPR011701">
    <property type="entry name" value="MFS"/>
</dbReference>
<dbReference type="RefSeq" id="WP_301129604.1">
    <property type="nucleotide sequence ID" value="NZ_JAUHPV010000007.1"/>
</dbReference>
<feature type="transmembrane region" description="Helical" evidence="7">
    <location>
        <begin position="226"/>
        <end position="247"/>
    </location>
</feature>
<keyword evidence="5 7" id="KW-1133">Transmembrane helix</keyword>
<keyword evidence="10" id="KW-1185">Reference proteome</keyword>
<feature type="transmembrane region" description="Helical" evidence="7">
    <location>
        <begin position="167"/>
        <end position="189"/>
    </location>
</feature>
<organism evidence="9 10">
    <name type="scientific">Demequina zhanjiangensis</name>
    <dbReference type="NCBI Taxonomy" id="3051659"/>
    <lineage>
        <taxon>Bacteria</taxon>
        <taxon>Bacillati</taxon>
        <taxon>Actinomycetota</taxon>
        <taxon>Actinomycetes</taxon>
        <taxon>Micrococcales</taxon>
        <taxon>Demequinaceae</taxon>
        <taxon>Demequina</taxon>
    </lineage>
</organism>
<dbReference type="InterPro" id="IPR036259">
    <property type="entry name" value="MFS_trans_sf"/>
</dbReference>
<feature type="transmembrane region" description="Helical" evidence="7">
    <location>
        <begin position="459"/>
        <end position="478"/>
    </location>
</feature>
<feature type="transmembrane region" description="Helical" evidence="7">
    <location>
        <begin position="76"/>
        <end position="95"/>
    </location>
</feature>
<evidence type="ECO:0000256" key="7">
    <source>
        <dbReference type="SAM" id="Phobius"/>
    </source>
</evidence>
<dbReference type="PRINTS" id="PR01036">
    <property type="entry name" value="TCRTETB"/>
</dbReference>
<dbReference type="SUPFAM" id="SSF103473">
    <property type="entry name" value="MFS general substrate transporter"/>
    <property type="match status" value="1"/>
</dbReference>
<accession>A0ABT8G3Q8</accession>
<dbReference type="Gene3D" id="1.20.1720.10">
    <property type="entry name" value="Multidrug resistance protein D"/>
    <property type="match status" value="1"/>
</dbReference>